<comment type="function">
    <text evidence="6">Catalyzes the transfer of a formyl group from 10-formyltetrahydrofolate to 5-phospho-ribosyl-glycinamide (GAR), producing 5-phospho-ribosyl-N-formylglycinamide (FGAR) and tetrahydrofolate.</text>
</comment>
<dbReference type="InterPro" id="IPR036477">
    <property type="entry name" value="Formyl_transf_N_sf"/>
</dbReference>
<dbReference type="GO" id="GO:0005829">
    <property type="term" value="C:cytosol"/>
    <property type="evidence" value="ECO:0007669"/>
    <property type="project" value="TreeGrafter"/>
</dbReference>
<evidence type="ECO:0000256" key="6">
    <source>
        <dbReference type="HAMAP-Rule" id="MF_01930"/>
    </source>
</evidence>
<dbReference type="InterPro" id="IPR001555">
    <property type="entry name" value="GART_AS"/>
</dbReference>
<evidence type="ECO:0000256" key="2">
    <source>
        <dbReference type="ARBA" id="ARBA00022679"/>
    </source>
</evidence>
<evidence type="ECO:0000256" key="4">
    <source>
        <dbReference type="ARBA" id="ARBA00038440"/>
    </source>
</evidence>
<dbReference type="PROSITE" id="PS00373">
    <property type="entry name" value="GART"/>
    <property type="match status" value="1"/>
</dbReference>
<reference evidence="8" key="1">
    <citation type="submission" date="2020-09" db="EMBL/GenBank/DDBJ databases">
        <title>A novel bacterium of genus Hazenella, isolated from South China Sea.</title>
        <authorList>
            <person name="Huang H."/>
            <person name="Mo K."/>
            <person name="Hu Y."/>
        </authorList>
    </citation>
    <scope>NUCLEOTIDE SEQUENCE</scope>
    <source>
        <strain evidence="8">IB182357</strain>
    </source>
</reference>
<dbReference type="SUPFAM" id="SSF53328">
    <property type="entry name" value="Formyltransferase"/>
    <property type="match status" value="1"/>
</dbReference>
<dbReference type="Gene3D" id="3.40.50.170">
    <property type="entry name" value="Formyl transferase, N-terminal domain"/>
    <property type="match status" value="1"/>
</dbReference>
<keyword evidence="9" id="KW-1185">Reference proteome</keyword>
<evidence type="ECO:0000313" key="9">
    <source>
        <dbReference type="Proteomes" id="UP000661691"/>
    </source>
</evidence>
<comment type="caution">
    <text evidence="8">The sequence shown here is derived from an EMBL/GenBank/DDBJ whole genome shotgun (WGS) entry which is preliminary data.</text>
</comment>
<dbReference type="GO" id="GO:0006189">
    <property type="term" value="P:'de novo' IMP biosynthetic process"/>
    <property type="evidence" value="ECO:0007669"/>
    <property type="project" value="UniProtKB-UniRule"/>
</dbReference>
<dbReference type="EMBL" id="JACXAH010000023">
    <property type="protein sequence ID" value="MBD1373357.1"/>
    <property type="molecule type" value="Genomic_DNA"/>
</dbReference>
<keyword evidence="3 6" id="KW-0658">Purine biosynthesis</keyword>
<feature type="active site" description="Proton donor" evidence="6">
    <location>
        <position position="108"/>
    </location>
</feature>
<proteinExistence type="inferred from homology"/>
<dbReference type="Proteomes" id="UP000661691">
    <property type="component" value="Unassembled WGS sequence"/>
</dbReference>
<evidence type="ECO:0000256" key="1">
    <source>
        <dbReference type="ARBA" id="ARBA00005054"/>
    </source>
</evidence>
<dbReference type="HAMAP" id="MF_01930">
    <property type="entry name" value="PurN"/>
    <property type="match status" value="1"/>
</dbReference>
<evidence type="ECO:0000259" key="7">
    <source>
        <dbReference type="Pfam" id="PF00551"/>
    </source>
</evidence>
<feature type="binding site" evidence="6">
    <location>
        <begin position="11"/>
        <end position="13"/>
    </location>
    <ligand>
        <name>N(1)-(5-phospho-beta-D-ribosyl)glycinamide</name>
        <dbReference type="ChEBI" id="CHEBI:143788"/>
    </ligand>
</feature>
<protein>
    <recommendedName>
        <fullName evidence="6">Phosphoribosylglycinamide formyltransferase</fullName>
        <ecNumber evidence="6">2.1.2.2</ecNumber>
    </recommendedName>
    <alternativeName>
        <fullName evidence="6">5'-phosphoribosylglycinamide transformylase</fullName>
    </alternativeName>
    <alternativeName>
        <fullName evidence="6">GAR transformylase</fullName>
        <shortName evidence="6">GART</shortName>
    </alternativeName>
</protein>
<comment type="catalytic activity">
    <reaction evidence="5 6">
        <text>N(1)-(5-phospho-beta-D-ribosyl)glycinamide + (6R)-10-formyltetrahydrofolate = N(2)-formyl-N(1)-(5-phospho-beta-D-ribosyl)glycinamide + (6S)-5,6,7,8-tetrahydrofolate + H(+)</text>
        <dbReference type="Rhea" id="RHEA:15053"/>
        <dbReference type="ChEBI" id="CHEBI:15378"/>
        <dbReference type="ChEBI" id="CHEBI:57453"/>
        <dbReference type="ChEBI" id="CHEBI:143788"/>
        <dbReference type="ChEBI" id="CHEBI:147286"/>
        <dbReference type="ChEBI" id="CHEBI:195366"/>
        <dbReference type="EC" id="2.1.2.2"/>
    </reaction>
</comment>
<dbReference type="PANTHER" id="PTHR43369">
    <property type="entry name" value="PHOSPHORIBOSYLGLYCINAMIDE FORMYLTRANSFERASE"/>
    <property type="match status" value="1"/>
</dbReference>
<dbReference type="GO" id="GO:0004644">
    <property type="term" value="F:phosphoribosylglycinamide formyltransferase activity"/>
    <property type="evidence" value="ECO:0007669"/>
    <property type="project" value="UniProtKB-UniRule"/>
</dbReference>
<dbReference type="EC" id="2.1.2.2" evidence="6"/>
<dbReference type="CDD" id="cd08645">
    <property type="entry name" value="FMT_core_GART"/>
    <property type="match status" value="1"/>
</dbReference>
<dbReference type="NCBIfam" id="TIGR00639">
    <property type="entry name" value="PurN"/>
    <property type="match status" value="1"/>
</dbReference>
<feature type="site" description="Raises pKa of active site His" evidence="6">
    <location>
        <position position="144"/>
    </location>
</feature>
<name>A0A926NB73_9BACL</name>
<feature type="binding site" evidence="6">
    <location>
        <position position="64"/>
    </location>
    <ligand>
        <name>(6R)-10-formyltetrahydrofolate</name>
        <dbReference type="ChEBI" id="CHEBI:195366"/>
    </ligand>
</feature>
<keyword evidence="2 6" id="KW-0808">Transferase</keyword>
<dbReference type="PANTHER" id="PTHR43369:SF2">
    <property type="entry name" value="PHOSPHORIBOSYLGLYCINAMIDE FORMYLTRANSFERASE"/>
    <property type="match status" value="1"/>
</dbReference>
<dbReference type="InterPro" id="IPR002376">
    <property type="entry name" value="Formyl_transf_N"/>
</dbReference>
<dbReference type="InterPro" id="IPR004607">
    <property type="entry name" value="GART"/>
</dbReference>
<evidence type="ECO:0000256" key="3">
    <source>
        <dbReference type="ARBA" id="ARBA00022755"/>
    </source>
</evidence>
<dbReference type="Pfam" id="PF00551">
    <property type="entry name" value="Formyl_trans_N"/>
    <property type="match status" value="1"/>
</dbReference>
<feature type="binding site" evidence="6">
    <location>
        <position position="106"/>
    </location>
    <ligand>
        <name>(6R)-10-formyltetrahydrofolate</name>
        <dbReference type="ChEBI" id="CHEBI:195366"/>
    </ligand>
</feature>
<dbReference type="RefSeq" id="WP_191142471.1">
    <property type="nucleotide sequence ID" value="NZ_JACXAH010000023.1"/>
</dbReference>
<accession>A0A926NB73</accession>
<comment type="pathway">
    <text evidence="1 6">Purine metabolism; IMP biosynthesis via de novo pathway; N(2)-formyl-N(1)-(5-phospho-D-ribosyl)glycinamide from N(1)-(5-phospho-D-ribosyl)glycinamide (10-formyl THF route): step 1/1.</text>
</comment>
<feature type="domain" description="Formyl transferase N-terminal" evidence="7">
    <location>
        <begin position="1"/>
        <end position="180"/>
    </location>
</feature>
<evidence type="ECO:0000256" key="5">
    <source>
        <dbReference type="ARBA" id="ARBA00047664"/>
    </source>
</evidence>
<sequence length="196" mass="21942">MSIAVFASGSGSNFKNIVLRSRVEAWGRAVRLLICDQPNAKVLQLAQELQVTAYLIEPSSYPSKKAYEKAILEILQEHGIEWVILAGYMRLVGTTLLQAFPKRIVNIHPSLLPAFPGLNAIEKAFLHPVKVTGVTIHFVDEGMDTGPILAQVPVSISEIDTLETLVDKIHQAEHNLYPTIIKQLIETETKWRRKEH</sequence>
<dbReference type="AlphaFoldDB" id="A0A926NB73"/>
<gene>
    <name evidence="6 8" type="primary">purN</name>
    <name evidence="8" type="ORF">IC620_13465</name>
</gene>
<evidence type="ECO:0000313" key="8">
    <source>
        <dbReference type="EMBL" id="MBD1373357.1"/>
    </source>
</evidence>
<organism evidence="8 9">
    <name type="scientific">Polycladospora coralii</name>
    <dbReference type="NCBI Taxonomy" id="2771432"/>
    <lineage>
        <taxon>Bacteria</taxon>
        <taxon>Bacillati</taxon>
        <taxon>Bacillota</taxon>
        <taxon>Bacilli</taxon>
        <taxon>Bacillales</taxon>
        <taxon>Thermoactinomycetaceae</taxon>
        <taxon>Polycladospora</taxon>
    </lineage>
</organism>
<comment type="similarity">
    <text evidence="4 6">Belongs to the GART family.</text>
</comment>
<feature type="binding site" evidence="6">
    <location>
        <begin position="89"/>
        <end position="92"/>
    </location>
    <ligand>
        <name>(6R)-10-formyltetrahydrofolate</name>
        <dbReference type="ChEBI" id="CHEBI:195366"/>
    </ligand>
</feature>